<dbReference type="InterPro" id="IPR050767">
    <property type="entry name" value="Sel1_AlgK"/>
</dbReference>
<protein>
    <submittedName>
        <fullName evidence="2">TPR repeat protein</fullName>
    </submittedName>
</protein>
<feature type="signal peptide" evidence="1">
    <location>
        <begin position="1"/>
        <end position="20"/>
    </location>
</feature>
<gene>
    <name evidence="2" type="ORF">GGR06_003131</name>
</gene>
<dbReference type="Pfam" id="PF08238">
    <property type="entry name" value="Sel1"/>
    <property type="match status" value="10"/>
</dbReference>
<dbReference type="SUPFAM" id="SSF81901">
    <property type="entry name" value="HCP-like"/>
    <property type="match status" value="2"/>
</dbReference>
<keyword evidence="1" id="KW-0732">Signal</keyword>
<dbReference type="InterPro" id="IPR011990">
    <property type="entry name" value="TPR-like_helical_dom_sf"/>
</dbReference>
<dbReference type="RefSeq" id="WP_183209156.1">
    <property type="nucleotide sequence ID" value="NZ_JACIER010000014.1"/>
</dbReference>
<dbReference type="Gene3D" id="1.25.40.10">
    <property type="entry name" value="Tetratricopeptide repeat domain"/>
    <property type="match status" value="3"/>
</dbReference>
<dbReference type="PANTHER" id="PTHR11102">
    <property type="entry name" value="SEL-1-LIKE PROTEIN"/>
    <property type="match status" value="1"/>
</dbReference>
<dbReference type="EMBL" id="JACIER010000014">
    <property type="protein sequence ID" value="MBB4045319.1"/>
    <property type="molecule type" value="Genomic_DNA"/>
</dbReference>
<keyword evidence="3" id="KW-1185">Reference proteome</keyword>
<proteinExistence type="predicted"/>
<dbReference type="AlphaFoldDB" id="A0A840D3C0"/>
<sequence>MNKYLKTTLAIFCLSTHVCAQSSKDIASINIEKPSVQRQGDPYLHIMSVTIDGQMTKVDFLYKTNDASITMIPEQPHKYLEIRADDGNVYKGIQSSSQQHRGYVQPGREQWFAVAFEKIPFDVISFDLVENESGVPGLYHLPKWNFIDVRLKTDAQIRVELNELKRNADGGDADAAYELAMKYRKGKGVAKDETMALQYLQLGAEKGSIAAEYLVAIAMLDGTLSGDAEKCYTYMLHAAMGGLADAQYYVSRFCAEGYGTPKNEEVAHNWLSRSAENGNYWGQYLLGNIANNGGRYEEAFDWYQKSAMQGYAEAQCKLGLAYYFGSGTGKDKDKAAAWLQYSADNGYDWGQFWLARLHGDNGDRAEALEWYGKALANTSDNELKSAAYNNMGNLYYQKEYSGGASYDIAQAVRCYTQSAELNSPYACCSLGRLYKAGDGVLKNPAKAKVLFEKSAGLGNSEAQYELGLMCKEKTDLPGAFKWMKQGAENGYAAAQYELGLIYYYGKGTPKNTKSAALWMEKSFNAGHEEAKKVWDGLQLWKYK</sequence>
<evidence type="ECO:0000313" key="3">
    <source>
        <dbReference type="Proteomes" id="UP000560658"/>
    </source>
</evidence>
<reference evidence="2" key="1">
    <citation type="submission" date="2020-08" db="EMBL/GenBank/DDBJ databases">
        <title>Genomic Encyclopedia of Type Strains, Phase IV (KMG-IV): sequencing the most valuable type-strain genomes for metagenomic binning, comparative biology and taxonomic classification.</title>
        <authorList>
            <person name="Goeker M."/>
        </authorList>
    </citation>
    <scope>NUCLEOTIDE SEQUENCE [LARGE SCALE GENOMIC DNA]</scope>
    <source>
        <strain evidence="2">DSM 105720</strain>
    </source>
</reference>
<name>A0A840D3C0_9BACE</name>
<dbReference type="PANTHER" id="PTHR11102:SF160">
    <property type="entry name" value="ERAD-ASSOCIATED E3 UBIQUITIN-PROTEIN LIGASE COMPONENT HRD3"/>
    <property type="match status" value="1"/>
</dbReference>
<dbReference type="Proteomes" id="UP000560658">
    <property type="component" value="Unassembled WGS sequence"/>
</dbReference>
<feature type="chain" id="PRO_5033054189" evidence="1">
    <location>
        <begin position="21"/>
        <end position="543"/>
    </location>
</feature>
<evidence type="ECO:0000256" key="1">
    <source>
        <dbReference type="SAM" id="SignalP"/>
    </source>
</evidence>
<dbReference type="InterPro" id="IPR006597">
    <property type="entry name" value="Sel1-like"/>
</dbReference>
<dbReference type="SMART" id="SM00671">
    <property type="entry name" value="SEL1"/>
    <property type="match status" value="9"/>
</dbReference>
<organism evidence="2 3">
    <name type="scientific">Bacteroides reticulotermitis</name>
    <dbReference type="NCBI Taxonomy" id="1133319"/>
    <lineage>
        <taxon>Bacteria</taxon>
        <taxon>Pseudomonadati</taxon>
        <taxon>Bacteroidota</taxon>
        <taxon>Bacteroidia</taxon>
        <taxon>Bacteroidales</taxon>
        <taxon>Bacteroidaceae</taxon>
        <taxon>Bacteroides</taxon>
    </lineage>
</organism>
<comment type="caution">
    <text evidence="2">The sequence shown here is derived from an EMBL/GenBank/DDBJ whole genome shotgun (WGS) entry which is preliminary data.</text>
</comment>
<evidence type="ECO:0000313" key="2">
    <source>
        <dbReference type="EMBL" id="MBB4045319.1"/>
    </source>
</evidence>
<accession>A0A840D3C0</accession>